<evidence type="ECO:0000259" key="1">
    <source>
        <dbReference type="Pfam" id="PF01408"/>
    </source>
</evidence>
<evidence type="ECO:0000259" key="2">
    <source>
        <dbReference type="Pfam" id="PF22725"/>
    </source>
</evidence>
<dbReference type="Proteomes" id="UP000000845">
    <property type="component" value="Chromosome"/>
</dbReference>
<dbReference type="InterPro" id="IPR036291">
    <property type="entry name" value="NAD(P)-bd_dom_sf"/>
</dbReference>
<dbReference type="SUPFAM" id="SSF51735">
    <property type="entry name" value="NAD(P)-binding Rossmann-fold domains"/>
    <property type="match status" value="1"/>
</dbReference>
<dbReference type="STRING" id="526218.Sterm_3482"/>
<organism evidence="3 4">
    <name type="scientific">Sebaldella termitidis (strain ATCC 33386 / NCTC 11300)</name>
    <dbReference type="NCBI Taxonomy" id="526218"/>
    <lineage>
        <taxon>Bacteria</taxon>
        <taxon>Fusobacteriati</taxon>
        <taxon>Fusobacteriota</taxon>
        <taxon>Fusobacteriia</taxon>
        <taxon>Fusobacteriales</taxon>
        <taxon>Leptotrichiaceae</taxon>
        <taxon>Sebaldella</taxon>
    </lineage>
</organism>
<dbReference type="SUPFAM" id="SSF55347">
    <property type="entry name" value="Glyceraldehyde-3-phosphate dehydrogenase-like, C-terminal domain"/>
    <property type="match status" value="1"/>
</dbReference>
<protein>
    <submittedName>
        <fullName evidence="3">Oxidoreductase domain protein</fullName>
    </submittedName>
</protein>
<sequence>MVKNVSEMTYAPVTPDNAKNIVIIGAGGIVSGTHLPAYKIADYPVKAIYDIDFEKAKKVAQENDIPNVFETLEEIIDFGVKNDAVFDIAVPASVLGDILENIPEGSAVLMQKPMGENIEQADRIMKICREKKLTAGVNFQLRQAPYMIAARKLIEDGVIGEIVDIDWRVVELHPWYLWSFLFGLPRMEILYHSIHYIDAIRSIIGDPDKVFSKTMPHPKMENLSQTRTSIIMDYGNTIRVNLHINHCHDYALDYQESTLKIEGLKGAIRITLGLILDYPAGRPDKLEYITDDGKGWREVEIQGSWFPEAFIGTMGGLMKKIEDPDYNYMNSIDEAYKTMCVVESCYESNEIGGLKVKY</sequence>
<feature type="domain" description="Gfo/Idh/MocA-like oxidoreductase N-terminal" evidence="1">
    <location>
        <begin position="20"/>
        <end position="139"/>
    </location>
</feature>
<dbReference type="Pfam" id="PF01408">
    <property type="entry name" value="GFO_IDH_MocA"/>
    <property type="match status" value="1"/>
</dbReference>
<dbReference type="Gene3D" id="3.40.50.720">
    <property type="entry name" value="NAD(P)-binding Rossmann-like Domain"/>
    <property type="match status" value="1"/>
</dbReference>
<dbReference type="RefSeq" id="WP_012862902.1">
    <property type="nucleotide sequence ID" value="NC_013517.1"/>
</dbReference>
<dbReference type="InterPro" id="IPR051450">
    <property type="entry name" value="Gfo/Idh/MocA_Oxidoreductases"/>
</dbReference>
<accession>D1AQR0</accession>
<dbReference type="PANTHER" id="PTHR43377">
    <property type="entry name" value="BILIVERDIN REDUCTASE A"/>
    <property type="match status" value="1"/>
</dbReference>
<dbReference type="Gene3D" id="3.30.360.10">
    <property type="entry name" value="Dihydrodipicolinate Reductase, domain 2"/>
    <property type="match status" value="1"/>
</dbReference>
<proteinExistence type="predicted"/>
<dbReference type="InterPro" id="IPR055170">
    <property type="entry name" value="GFO_IDH_MocA-like_dom"/>
</dbReference>
<feature type="domain" description="GFO/IDH/MocA-like oxidoreductase" evidence="2">
    <location>
        <begin position="149"/>
        <end position="269"/>
    </location>
</feature>
<dbReference type="KEGG" id="str:Sterm_3482"/>
<dbReference type="GO" id="GO:0000166">
    <property type="term" value="F:nucleotide binding"/>
    <property type="evidence" value="ECO:0007669"/>
    <property type="project" value="InterPro"/>
</dbReference>
<evidence type="ECO:0000313" key="4">
    <source>
        <dbReference type="Proteomes" id="UP000000845"/>
    </source>
</evidence>
<dbReference type="AlphaFoldDB" id="D1AQR0"/>
<dbReference type="InterPro" id="IPR000683">
    <property type="entry name" value="Gfo/Idh/MocA-like_OxRdtase_N"/>
</dbReference>
<dbReference type="PANTHER" id="PTHR43377:SF1">
    <property type="entry name" value="BILIVERDIN REDUCTASE A"/>
    <property type="match status" value="1"/>
</dbReference>
<dbReference type="Pfam" id="PF22725">
    <property type="entry name" value="GFO_IDH_MocA_C3"/>
    <property type="match status" value="1"/>
</dbReference>
<evidence type="ECO:0000313" key="3">
    <source>
        <dbReference type="EMBL" id="ACZ10320.1"/>
    </source>
</evidence>
<reference evidence="3 4" key="2">
    <citation type="journal article" date="2010" name="Stand. Genomic Sci.">
        <title>Complete genome sequence of Sebaldella termitidis type strain (NCTC 11300).</title>
        <authorList>
            <person name="Harmon-Smith M."/>
            <person name="Celia L."/>
            <person name="Chertkov O."/>
            <person name="Lapidus A."/>
            <person name="Copeland A."/>
            <person name="Glavina Del Rio T."/>
            <person name="Nolan M."/>
            <person name="Lucas S."/>
            <person name="Tice H."/>
            <person name="Cheng J.F."/>
            <person name="Han C."/>
            <person name="Detter J.C."/>
            <person name="Bruce D."/>
            <person name="Goodwin L."/>
            <person name="Pitluck S."/>
            <person name="Pati A."/>
            <person name="Liolios K."/>
            <person name="Ivanova N."/>
            <person name="Mavromatis K."/>
            <person name="Mikhailova N."/>
            <person name="Chen A."/>
            <person name="Palaniappan K."/>
            <person name="Land M."/>
            <person name="Hauser L."/>
            <person name="Chang Y.J."/>
            <person name="Jeffries C.D."/>
            <person name="Brettin T."/>
            <person name="Goker M."/>
            <person name="Beck B."/>
            <person name="Bristow J."/>
            <person name="Eisen J.A."/>
            <person name="Markowitz V."/>
            <person name="Hugenholtz P."/>
            <person name="Kyrpides N.C."/>
            <person name="Klenk H.P."/>
            <person name="Chen F."/>
        </authorList>
    </citation>
    <scope>NUCLEOTIDE SEQUENCE [LARGE SCALE GENOMIC DNA]</scope>
    <source>
        <strain evidence="4">ATCC 33386 / NCTC 11300</strain>
    </source>
</reference>
<dbReference type="EMBL" id="CP001739">
    <property type="protein sequence ID" value="ACZ10320.1"/>
    <property type="molecule type" value="Genomic_DNA"/>
</dbReference>
<gene>
    <name evidence="3" type="ordered locus">Sterm_3482</name>
</gene>
<dbReference type="HOGENOM" id="CLU_023194_14_0_0"/>
<reference evidence="4" key="1">
    <citation type="submission" date="2009-09" db="EMBL/GenBank/DDBJ databases">
        <title>The complete chromosome of Sebaldella termitidis ATCC 33386.</title>
        <authorList>
            <consortium name="US DOE Joint Genome Institute (JGI-PGF)"/>
            <person name="Lucas S."/>
            <person name="Copeland A."/>
            <person name="Lapidus A."/>
            <person name="Glavina del Rio T."/>
            <person name="Dalin E."/>
            <person name="Tice H."/>
            <person name="Bruce D."/>
            <person name="Goodwin L."/>
            <person name="Pitluck S."/>
            <person name="Kyrpides N."/>
            <person name="Mavromatis K."/>
            <person name="Ivanova N."/>
            <person name="Mikhailova N."/>
            <person name="Sims D."/>
            <person name="Meincke L."/>
            <person name="Brettin T."/>
            <person name="Detter J.C."/>
            <person name="Han C."/>
            <person name="Larimer F."/>
            <person name="Land M."/>
            <person name="Hauser L."/>
            <person name="Markowitz V."/>
            <person name="Cheng J.F."/>
            <person name="Hugenholtz P."/>
            <person name="Woyke T."/>
            <person name="Wu D."/>
            <person name="Eisen J.A."/>
        </authorList>
    </citation>
    <scope>NUCLEOTIDE SEQUENCE [LARGE SCALE GENOMIC DNA]</scope>
    <source>
        <strain evidence="4">ATCC 33386 / NCTC 11300</strain>
    </source>
</reference>
<keyword evidence="4" id="KW-1185">Reference proteome</keyword>
<dbReference type="eggNOG" id="COG0673">
    <property type="taxonomic scope" value="Bacteria"/>
</dbReference>
<name>D1AQR0_SEBTE</name>